<keyword evidence="8 11" id="KW-1133">Transmembrane helix</keyword>
<dbReference type="Gene3D" id="1.10.287.130">
    <property type="match status" value="1"/>
</dbReference>
<dbReference type="Gene3D" id="6.10.340.10">
    <property type="match status" value="1"/>
</dbReference>
<keyword evidence="7 14" id="KW-0418">Kinase</keyword>
<dbReference type="RefSeq" id="WP_256310895.1">
    <property type="nucleotide sequence ID" value="NZ_JANGAC010000004.1"/>
</dbReference>
<dbReference type="InterPro" id="IPR003661">
    <property type="entry name" value="HisK_dim/P_dom"/>
</dbReference>
<evidence type="ECO:0000259" key="13">
    <source>
        <dbReference type="PROSITE" id="PS50885"/>
    </source>
</evidence>
<evidence type="ECO:0000256" key="1">
    <source>
        <dbReference type="ARBA" id="ARBA00000085"/>
    </source>
</evidence>
<comment type="caution">
    <text evidence="14">The sequence shown here is derived from an EMBL/GenBank/DDBJ whole genome shotgun (WGS) entry which is preliminary data.</text>
</comment>
<dbReference type="CDD" id="cd00082">
    <property type="entry name" value="HisKA"/>
    <property type="match status" value="1"/>
</dbReference>
<keyword evidence="6 11" id="KW-0812">Transmembrane</keyword>
<dbReference type="SMART" id="SM00388">
    <property type="entry name" value="HisKA"/>
    <property type="match status" value="1"/>
</dbReference>
<feature type="transmembrane region" description="Helical" evidence="11">
    <location>
        <begin position="12"/>
        <end position="32"/>
    </location>
</feature>
<dbReference type="SUPFAM" id="SSF158472">
    <property type="entry name" value="HAMP domain-like"/>
    <property type="match status" value="1"/>
</dbReference>
<evidence type="ECO:0000256" key="7">
    <source>
        <dbReference type="ARBA" id="ARBA00022777"/>
    </source>
</evidence>
<dbReference type="SMART" id="SM00304">
    <property type="entry name" value="HAMP"/>
    <property type="match status" value="1"/>
</dbReference>
<evidence type="ECO:0000256" key="8">
    <source>
        <dbReference type="ARBA" id="ARBA00022989"/>
    </source>
</evidence>
<dbReference type="CDD" id="cd06225">
    <property type="entry name" value="HAMP"/>
    <property type="match status" value="1"/>
</dbReference>
<sequence>MLRTIKGKITVGIVSISIIVLILINLIIWGIFENNLQTFIINDMEKIRDIVFSEIKRQYPISSEKNSLNNKNEIWSVLNTVSKQYDIYLSMNYFEDNFRQFAGELLEEESVENIVLDSDKKSSLLYIHNQKTKLYATYSYPIYIKDDYIGIFAFQKNYLNEYNNNINLMIRIIFIQLILFIVMILVNYIWLKKTTDPLNDLATAMTFVGQGKFSNGLKTRNNDEIGILIDHFNKMEDQIMEQMRYLQLEKKKIEELEKESRDFFNYATHEMKTPITSILGYTQLLQKGNLDKEVTERAYSRIIAESERMYKLIQNMLVVARCEQLEEYEPENFNIKELLAKIIYEFELTFNKQKINIYFDCDDAIIFAIKEEVRTIIKNLIDNGIKYSQDGKISIKCKSEDYVCIIVENKILPIPKEIREKLLEPFIKYNYGEHTQMSSGLGLFICKELAEKNKACIDYKIYEDRICFRIKFINIEQ</sequence>
<dbReference type="InterPro" id="IPR036890">
    <property type="entry name" value="HATPase_C_sf"/>
</dbReference>
<evidence type="ECO:0000313" key="14">
    <source>
        <dbReference type="EMBL" id="MCQ4922736.1"/>
    </source>
</evidence>
<name>A0ABT1S8E5_9FIRM</name>
<evidence type="ECO:0000256" key="11">
    <source>
        <dbReference type="SAM" id="Phobius"/>
    </source>
</evidence>
<feature type="transmembrane region" description="Helical" evidence="11">
    <location>
        <begin position="168"/>
        <end position="191"/>
    </location>
</feature>
<dbReference type="InterPro" id="IPR036097">
    <property type="entry name" value="HisK_dim/P_sf"/>
</dbReference>
<dbReference type="GO" id="GO:0016301">
    <property type="term" value="F:kinase activity"/>
    <property type="evidence" value="ECO:0007669"/>
    <property type="project" value="UniProtKB-KW"/>
</dbReference>
<dbReference type="SUPFAM" id="SSF47384">
    <property type="entry name" value="Homodimeric domain of signal transducing histidine kinase"/>
    <property type="match status" value="1"/>
</dbReference>
<reference evidence="14 15" key="1">
    <citation type="submission" date="2022-06" db="EMBL/GenBank/DDBJ databases">
        <title>Isolation of gut microbiota from human fecal samples.</title>
        <authorList>
            <person name="Pamer E.G."/>
            <person name="Barat B."/>
            <person name="Waligurski E."/>
            <person name="Medina S."/>
            <person name="Paddock L."/>
            <person name="Mostad J."/>
        </authorList>
    </citation>
    <scope>NUCLEOTIDE SEQUENCE [LARGE SCALE GENOMIC DNA]</scope>
    <source>
        <strain evidence="14 15">DFI.7.95</strain>
    </source>
</reference>
<keyword evidence="9" id="KW-0902">Two-component regulatory system</keyword>
<dbReference type="InterPro" id="IPR003594">
    <property type="entry name" value="HATPase_dom"/>
</dbReference>
<evidence type="ECO:0000256" key="3">
    <source>
        <dbReference type="ARBA" id="ARBA00012438"/>
    </source>
</evidence>
<evidence type="ECO:0000256" key="2">
    <source>
        <dbReference type="ARBA" id="ARBA00004141"/>
    </source>
</evidence>
<comment type="subcellular location">
    <subcellularLocation>
        <location evidence="2">Membrane</location>
        <topology evidence="2">Multi-pass membrane protein</topology>
    </subcellularLocation>
</comment>
<comment type="catalytic activity">
    <reaction evidence="1">
        <text>ATP + protein L-histidine = ADP + protein N-phospho-L-histidine.</text>
        <dbReference type="EC" id="2.7.13.3"/>
    </reaction>
</comment>
<accession>A0ABT1S8E5</accession>
<dbReference type="SMART" id="SM00387">
    <property type="entry name" value="HATPase_c"/>
    <property type="match status" value="1"/>
</dbReference>
<keyword evidence="5" id="KW-0808">Transferase</keyword>
<evidence type="ECO:0000256" key="10">
    <source>
        <dbReference type="ARBA" id="ARBA00023136"/>
    </source>
</evidence>
<dbReference type="EMBL" id="JANGAC010000004">
    <property type="protein sequence ID" value="MCQ4922736.1"/>
    <property type="molecule type" value="Genomic_DNA"/>
</dbReference>
<feature type="domain" description="HAMP" evidence="13">
    <location>
        <begin position="192"/>
        <end position="244"/>
    </location>
</feature>
<proteinExistence type="predicted"/>
<keyword evidence="4" id="KW-0597">Phosphoprotein</keyword>
<evidence type="ECO:0000256" key="9">
    <source>
        <dbReference type="ARBA" id="ARBA00023012"/>
    </source>
</evidence>
<dbReference type="Gene3D" id="3.30.565.10">
    <property type="entry name" value="Histidine kinase-like ATPase, C-terminal domain"/>
    <property type="match status" value="1"/>
</dbReference>
<keyword evidence="15" id="KW-1185">Reference proteome</keyword>
<gene>
    <name evidence="14" type="ORF">NE686_06550</name>
</gene>
<dbReference type="PANTHER" id="PTHR45528:SF10">
    <property type="entry name" value="METHYL-ACCEPTING CHEMOTAXIS PROTEIN"/>
    <property type="match status" value="1"/>
</dbReference>
<dbReference type="InterPro" id="IPR005467">
    <property type="entry name" value="His_kinase_dom"/>
</dbReference>
<dbReference type="PROSITE" id="PS50109">
    <property type="entry name" value="HIS_KIN"/>
    <property type="match status" value="1"/>
</dbReference>
<dbReference type="PANTHER" id="PTHR45528">
    <property type="entry name" value="SENSOR HISTIDINE KINASE CPXA"/>
    <property type="match status" value="1"/>
</dbReference>
<protein>
    <recommendedName>
        <fullName evidence="3">histidine kinase</fullName>
        <ecNumber evidence="3">2.7.13.3</ecNumber>
    </recommendedName>
</protein>
<evidence type="ECO:0000259" key="12">
    <source>
        <dbReference type="PROSITE" id="PS50109"/>
    </source>
</evidence>
<keyword evidence="10 11" id="KW-0472">Membrane</keyword>
<dbReference type="InterPro" id="IPR003660">
    <property type="entry name" value="HAMP_dom"/>
</dbReference>
<dbReference type="InterPro" id="IPR050398">
    <property type="entry name" value="HssS/ArlS-like"/>
</dbReference>
<dbReference type="Proteomes" id="UP001524478">
    <property type="component" value="Unassembled WGS sequence"/>
</dbReference>
<evidence type="ECO:0000256" key="5">
    <source>
        <dbReference type="ARBA" id="ARBA00022679"/>
    </source>
</evidence>
<dbReference type="Pfam" id="PF02518">
    <property type="entry name" value="HATPase_c"/>
    <property type="match status" value="1"/>
</dbReference>
<dbReference type="Pfam" id="PF00512">
    <property type="entry name" value="HisKA"/>
    <property type="match status" value="1"/>
</dbReference>
<dbReference type="EC" id="2.7.13.3" evidence="3"/>
<organism evidence="14 15">
    <name type="scientific">Tissierella carlieri</name>
    <dbReference type="NCBI Taxonomy" id="689904"/>
    <lineage>
        <taxon>Bacteria</taxon>
        <taxon>Bacillati</taxon>
        <taxon>Bacillota</taxon>
        <taxon>Tissierellia</taxon>
        <taxon>Tissierellales</taxon>
        <taxon>Tissierellaceae</taxon>
        <taxon>Tissierella</taxon>
    </lineage>
</organism>
<dbReference type="PROSITE" id="PS50885">
    <property type="entry name" value="HAMP"/>
    <property type="match status" value="1"/>
</dbReference>
<evidence type="ECO:0000313" key="15">
    <source>
        <dbReference type="Proteomes" id="UP001524478"/>
    </source>
</evidence>
<dbReference type="SUPFAM" id="SSF55874">
    <property type="entry name" value="ATPase domain of HSP90 chaperone/DNA topoisomerase II/histidine kinase"/>
    <property type="match status" value="1"/>
</dbReference>
<evidence type="ECO:0000256" key="6">
    <source>
        <dbReference type="ARBA" id="ARBA00022692"/>
    </source>
</evidence>
<evidence type="ECO:0000256" key="4">
    <source>
        <dbReference type="ARBA" id="ARBA00022553"/>
    </source>
</evidence>
<feature type="domain" description="Histidine kinase" evidence="12">
    <location>
        <begin position="266"/>
        <end position="476"/>
    </location>
</feature>